<dbReference type="NCBIfam" id="NF041766">
    <property type="entry name" value="choice_anch_U"/>
    <property type="match status" value="1"/>
</dbReference>
<evidence type="ECO:0000313" key="5">
    <source>
        <dbReference type="Proteomes" id="UP001148932"/>
    </source>
</evidence>
<dbReference type="InterPro" id="IPR003961">
    <property type="entry name" value="FN3_dom"/>
</dbReference>
<dbReference type="Gene3D" id="2.60.40.10">
    <property type="entry name" value="Immunoglobulins"/>
    <property type="match status" value="3"/>
</dbReference>
<dbReference type="Pfam" id="PF00041">
    <property type="entry name" value="fn3"/>
    <property type="match status" value="3"/>
</dbReference>
<dbReference type="InterPro" id="IPR036116">
    <property type="entry name" value="FN3_sf"/>
</dbReference>
<keyword evidence="1" id="KW-0812">Transmembrane</keyword>
<dbReference type="CDD" id="cd00063">
    <property type="entry name" value="FN3"/>
    <property type="match status" value="3"/>
</dbReference>
<dbReference type="EMBL" id="JAPCKI010000001">
    <property type="protein sequence ID" value="MDD2176218.1"/>
    <property type="molecule type" value="Genomic_DNA"/>
</dbReference>
<sequence length="1440" mass="141826">MNRALLGGLSALLFPFAAHAAATAAGGYLLRGGYQPRSHARLQIDALSPTITAPQKAKPSARHAAAPTDFATLDILQPPVATELVVIDGSIADKATLYRGLKPGVVAVEIDPSLPGLPQLADALRGHRNLAAIHVVSHASAGVLLLGNSRITPENAHEELAALSTLREAVRPGADLLFYGCDLAASSEGSALLDILQQQTGLDVAASSNLTGSTTLGGDWNLEVVRGSIETTMAFSDKAMKDFSHVLVASDGTKTFQTGWMDNNANLTSTDFVATGWDSGGSPISNISIYTASPFAAYLQTGYNTSTTGTYFQVAADGVNTGAFELTGLVAGEYGTGQFTNVQIVGIKPDNSTVTSSIINGTGTTGETFTFGAGQLSSFSGVKLKAFKLVFDTNGGSGTKPFFEFRSFSIQGAIAPLPNVTDARISISGASGTSGAYKIGDTVTATWNNTAGGDNNSSSITGVTVDFSQFGGGSAVAATNSSNTWTATYTITSGAIDITNRNVSVTATNAGGNTTTADTTNATVDNIAPTVTDGRISISGASGTGGAYKIGDTVTATWNNTAGGDNNPDISSATVNFSQFGGGAAVAATNSAGTWTATYTIVAGAIAAANRNIAFTATDNAGNATSTTDTTNATVDNIAPSVSSIAVSGSPGSGDTSMAFTVNFSEAVANISTDDFTLMNTGSAAGSIASVSASSGTAVNVNISGISGSGTLKVNLNGGTDIVDGVGNSVPAYSGGSTHTVSILTAPSAPTIGTATAGDAQANVTFTAPGSNGGSAITTYTATANPGGAFGSCAGPAACTATVTGLANGTAYTFTVTATNGVGTSTPSGPSNSVIPKGSQTITFTNPGAQNFGTTPTLTASSTSGLPVSFTSSTTGVCTITTGGALTFVTAGSCTINADQAGNTAWNAAPTVSNTFTVNAIVPGAPTIGTATAGDTQASVTFTAPASTGGSAIIAGGYTVTASPAGATATGSSSPITVTGLTNGVAYTFTVTATNSAGTGAASAASNSVTPKAAQTITFANPGAQNYGTTPTLTASSTSGLPVSFTSSTTGVCTITTGGTLTFVTAGTCTINADQAGNGTYLSASQVSRSFAVNAIVPGAPTIGTATAGDTQASVTFTAPASTGGSAIIAGGYTVTASPAGATATGSSSPITVTGLTNGMAYTFTVTATNSAGTGAASAASNSVTPKATQTITFANPGAQNYGTTPTLTATSDSGLNPTFTSSTASVCTITSLGALTFVTAGTCTINADQAGNGSYLAATQVSRSFSVTPVLSVSGSVAGMAGTATATLSGGGASCTLTPGSTGFMTPGSVPGSLQLPHGGFEFLAVGCPGSVTLTLVYPDPLPAAIQFWKFGPATPGAPTSTWFAWSGASLSPDRRTVVYTVTDNGVGDSNNAVGSIRDPFAPALFLGAASIPVNNPWALGMLVALMGWLGLRRQSLRS</sequence>
<evidence type="ECO:0000313" key="4">
    <source>
        <dbReference type="EMBL" id="MDD2176218.1"/>
    </source>
</evidence>
<protein>
    <submittedName>
        <fullName evidence="4">DUF4347 domain-containing protein</fullName>
    </submittedName>
</protein>
<dbReference type="RefSeq" id="WP_274106685.1">
    <property type="nucleotide sequence ID" value="NZ_JAPCKI010000001.1"/>
</dbReference>
<dbReference type="PANTHER" id="PTHR34720:SF9">
    <property type="entry name" value="BLR4714 PROTEIN"/>
    <property type="match status" value="1"/>
</dbReference>
<dbReference type="Proteomes" id="UP001148932">
    <property type="component" value="Unassembled WGS sequence"/>
</dbReference>
<keyword evidence="5" id="KW-1185">Reference proteome</keyword>
<reference evidence="4" key="1">
    <citation type="submission" date="2022-10" db="EMBL/GenBank/DDBJ databases">
        <title>Description of microaerobic benzene degrading bacteria.</title>
        <authorList>
            <person name="Bedics A."/>
            <person name="Tancsics A."/>
            <person name="Banerjee S."/>
        </authorList>
    </citation>
    <scope>NUCLEOTIDE SEQUENCE</scope>
    <source>
        <strain evidence="4">D2M1</strain>
    </source>
</reference>
<feature type="chain" id="PRO_5046664861" evidence="2">
    <location>
        <begin position="21"/>
        <end position="1440"/>
    </location>
</feature>
<dbReference type="Pfam" id="PF14252">
    <property type="entry name" value="DUF4347"/>
    <property type="match status" value="1"/>
</dbReference>
<dbReference type="SMART" id="SM00060">
    <property type="entry name" value="FN3"/>
    <property type="match status" value="3"/>
</dbReference>
<dbReference type="SUPFAM" id="SSF49265">
    <property type="entry name" value="Fibronectin type III"/>
    <property type="match status" value="3"/>
</dbReference>
<feature type="domain" description="Fibronectin type-III" evidence="3">
    <location>
        <begin position="922"/>
        <end position="1013"/>
    </location>
</feature>
<dbReference type="InterPro" id="IPR025592">
    <property type="entry name" value="DUF4347"/>
</dbReference>
<feature type="domain" description="Fibronectin type-III" evidence="3">
    <location>
        <begin position="1097"/>
        <end position="1188"/>
    </location>
</feature>
<comment type="caution">
    <text evidence="4">The sequence shown here is derived from an EMBL/GenBank/DDBJ whole genome shotgun (WGS) entry which is preliminary data.</text>
</comment>
<dbReference type="PROSITE" id="PS50853">
    <property type="entry name" value="FN3"/>
    <property type="match status" value="3"/>
</dbReference>
<keyword evidence="1" id="KW-1133">Transmembrane helix</keyword>
<accession>A0ABT5RR87</accession>
<dbReference type="PANTHER" id="PTHR34720">
    <property type="entry name" value="MICROCYSTIN DEPENDENT PROTEIN"/>
    <property type="match status" value="1"/>
</dbReference>
<keyword evidence="1" id="KW-0472">Membrane</keyword>
<organism evidence="4 5">
    <name type="scientific">Acidovorax benzenivorans</name>
    <dbReference type="NCBI Taxonomy" id="2987520"/>
    <lineage>
        <taxon>Bacteria</taxon>
        <taxon>Pseudomonadati</taxon>
        <taxon>Pseudomonadota</taxon>
        <taxon>Betaproteobacteria</taxon>
        <taxon>Burkholderiales</taxon>
        <taxon>Comamonadaceae</taxon>
        <taxon>Acidovorax</taxon>
    </lineage>
</organism>
<keyword evidence="2" id="KW-0732">Signal</keyword>
<feature type="transmembrane region" description="Helical" evidence="1">
    <location>
        <begin position="1417"/>
        <end position="1433"/>
    </location>
</feature>
<evidence type="ECO:0000259" key="3">
    <source>
        <dbReference type="PROSITE" id="PS50853"/>
    </source>
</evidence>
<gene>
    <name evidence="4" type="ORF">OIN59_02170</name>
</gene>
<dbReference type="InterPro" id="IPR013783">
    <property type="entry name" value="Ig-like_fold"/>
</dbReference>
<evidence type="ECO:0000256" key="1">
    <source>
        <dbReference type="SAM" id="Phobius"/>
    </source>
</evidence>
<evidence type="ECO:0000256" key="2">
    <source>
        <dbReference type="SAM" id="SignalP"/>
    </source>
</evidence>
<proteinExistence type="predicted"/>
<feature type="signal peptide" evidence="2">
    <location>
        <begin position="1"/>
        <end position="20"/>
    </location>
</feature>
<dbReference type="InterPro" id="IPR053784">
    <property type="entry name" value="Choice_anch_U_dom"/>
</dbReference>
<name>A0ABT5RR87_9BURK</name>
<feature type="domain" description="Fibronectin type-III" evidence="3">
    <location>
        <begin position="746"/>
        <end position="838"/>
    </location>
</feature>